<evidence type="ECO:0000256" key="5">
    <source>
        <dbReference type="ARBA" id="ARBA00022989"/>
    </source>
</evidence>
<dbReference type="InterPro" id="IPR004326">
    <property type="entry name" value="Mlo"/>
</dbReference>
<accession>A0A7J6WRD4</accession>
<evidence type="ECO:0000256" key="8">
    <source>
        <dbReference type="SAM" id="MobiDB-lite"/>
    </source>
</evidence>
<evidence type="ECO:0000256" key="4">
    <source>
        <dbReference type="ARBA" id="ARBA00022821"/>
    </source>
</evidence>
<dbReference type="PANTHER" id="PTHR31942:SF53">
    <property type="entry name" value="MLO-LIKE PROTEIN 5-RELATED"/>
    <property type="match status" value="1"/>
</dbReference>
<protein>
    <submittedName>
        <fullName evidence="10">Mlo-like protein</fullName>
    </submittedName>
</protein>
<evidence type="ECO:0000256" key="9">
    <source>
        <dbReference type="SAM" id="Phobius"/>
    </source>
</evidence>
<evidence type="ECO:0000313" key="10">
    <source>
        <dbReference type="EMBL" id="KAF5199507.1"/>
    </source>
</evidence>
<dbReference type="EMBL" id="JABWDY010011861">
    <property type="protein sequence ID" value="KAF5199507.1"/>
    <property type="molecule type" value="Genomic_DNA"/>
</dbReference>
<dbReference type="PANTHER" id="PTHR31942">
    <property type="entry name" value="MLO-LIKE PROTEIN 1"/>
    <property type="match status" value="1"/>
</dbReference>
<evidence type="ECO:0000256" key="3">
    <source>
        <dbReference type="ARBA" id="ARBA00022692"/>
    </source>
</evidence>
<comment type="caution">
    <text evidence="10">The sequence shown here is derived from an EMBL/GenBank/DDBJ whole genome shotgun (WGS) entry which is preliminary data.</text>
</comment>
<keyword evidence="11" id="KW-1185">Reference proteome</keyword>
<reference evidence="10 11" key="1">
    <citation type="submission" date="2020-06" db="EMBL/GenBank/DDBJ databases">
        <title>Transcriptomic and genomic resources for Thalictrum thalictroides and T. hernandezii: Facilitating candidate gene discovery in an emerging model plant lineage.</title>
        <authorList>
            <person name="Arias T."/>
            <person name="Riano-Pachon D.M."/>
            <person name="Di Stilio V.S."/>
        </authorList>
    </citation>
    <scope>NUCLEOTIDE SEQUENCE [LARGE SCALE GENOMIC DNA]</scope>
    <source>
        <strain evidence="11">cv. WT478/WT964</strain>
        <tissue evidence="10">Leaves</tissue>
    </source>
</reference>
<evidence type="ECO:0000256" key="2">
    <source>
        <dbReference type="ARBA" id="ARBA00006574"/>
    </source>
</evidence>
<dbReference type="Pfam" id="PF03094">
    <property type="entry name" value="Mlo"/>
    <property type="match status" value="1"/>
</dbReference>
<feature type="transmembrane region" description="Helical" evidence="9">
    <location>
        <begin position="23"/>
        <end position="48"/>
    </location>
</feature>
<keyword evidence="5 9" id="KW-1133">Transmembrane helix</keyword>
<feature type="compositionally biased region" description="Basic and acidic residues" evidence="8">
    <location>
        <begin position="126"/>
        <end position="144"/>
    </location>
</feature>
<feature type="region of interest" description="Disordered" evidence="8">
    <location>
        <begin position="72"/>
        <end position="154"/>
    </location>
</feature>
<dbReference type="Proteomes" id="UP000554482">
    <property type="component" value="Unassembled WGS sequence"/>
</dbReference>
<evidence type="ECO:0000256" key="6">
    <source>
        <dbReference type="ARBA" id="ARBA00023136"/>
    </source>
</evidence>
<keyword evidence="3 9" id="KW-0812">Transmembrane</keyword>
<feature type="compositionally biased region" description="Low complexity" evidence="8">
    <location>
        <begin position="93"/>
        <end position="103"/>
    </location>
</feature>
<gene>
    <name evidence="10" type="ORF">FRX31_010906</name>
</gene>
<organism evidence="10 11">
    <name type="scientific">Thalictrum thalictroides</name>
    <name type="common">Rue-anemone</name>
    <name type="synonym">Anemone thalictroides</name>
    <dbReference type="NCBI Taxonomy" id="46969"/>
    <lineage>
        <taxon>Eukaryota</taxon>
        <taxon>Viridiplantae</taxon>
        <taxon>Streptophyta</taxon>
        <taxon>Embryophyta</taxon>
        <taxon>Tracheophyta</taxon>
        <taxon>Spermatophyta</taxon>
        <taxon>Magnoliopsida</taxon>
        <taxon>Ranunculales</taxon>
        <taxon>Ranunculaceae</taxon>
        <taxon>Thalictroideae</taxon>
        <taxon>Thalictrum</taxon>
    </lineage>
</organism>
<dbReference type="AlphaFoldDB" id="A0A7J6WRD4"/>
<dbReference type="OrthoDB" id="1388414at2759"/>
<evidence type="ECO:0000256" key="7">
    <source>
        <dbReference type="ARBA" id="ARBA00023265"/>
    </source>
</evidence>
<keyword evidence="7" id="KW-0568">Pathogenesis-related protein</keyword>
<keyword evidence="4" id="KW-0611">Plant defense</keyword>
<name>A0A7J6WRD4_THATH</name>
<proteinExistence type="inferred from homology"/>
<evidence type="ECO:0000256" key="1">
    <source>
        <dbReference type="ARBA" id="ARBA00004141"/>
    </source>
</evidence>
<evidence type="ECO:0000313" key="11">
    <source>
        <dbReference type="Proteomes" id="UP000554482"/>
    </source>
</evidence>
<comment type="subcellular location">
    <subcellularLocation>
        <location evidence="1">Membrane</location>
        <topology evidence="1">Multi-pass membrane protein</topology>
    </subcellularLocation>
</comment>
<keyword evidence="6 9" id="KW-0472">Membrane</keyword>
<sequence length="154" mass="16606">MGYILASTKMGMLGTLESLSGKWFHAISMLVAVQFLCSYITLPLYALVTQMGSTMKRSIFDEQTSKALKQWHMKAVKKKDEPTQTKTLGGSPGSSPHSSSVPVNTTGPSIHSSDVEADTAGQPTSNRERGSGTREQHGNNDRDSFSNIDLLSGP</sequence>
<dbReference type="GO" id="GO:0016020">
    <property type="term" value="C:membrane"/>
    <property type="evidence" value="ECO:0007669"/>
    <property type="project" value="UniProtKB-SubCell"/>
</dbReference>
<feature type="compositionally biased region" description="Polar residues" evidence="8">
    <location>
        <begin position="145"/>
        <end position="154"/>
    </location>
</feature>
<dbReference type="GO" id="GO:0006952">
    <property type="term" value="P:defense response"/>
    <property type="evidence" value="ECO:0007669"/>
    <property type="project" value="UniProtKB-KW"/>
</dbReference>
<comment type="similarity">
    <text evidence="2">Belongs to the MLO family.</text>
</comment>